<feature type="compositionally biased region" description="Basic and acidic residues" evidence="6">
    <location>
        <begin position="213"/>
        <end position="222"/>
    </location>
</feature>
<evidence type="ECO:0000256" key="5">
    <source>
        <dbReference type="ARBA" id="ARBA00038063"/>
    </source>
</evidence>
<dbReference type="EC" id="3.1.1.29" evidence="1"/>
<sequence length="222" mass="24088">MAHPRVLILSLGNPAPYLNTLHSAGHHALAALQPLLGPSQTPFTSHRIESKATLASFGPRYVLYQSPSIMNVSGRWVQRAYRDLAASMAQEAEALGLPPPPLHLLLVHDDLEEELGVVKVRKWTSSHRGHNGVKSVNASLKPAATGARFARISIGIGRPKDRERESVSDYVLRDMTRHQQTTLKETAGLGVLRCLEEWLAQDSGAKNAAAKDATVKEASAKA</sequence>
<comment type="similarity">
    <text evidence="5">Belongs to the PTH family.</text>
</comment>
<dbReference type="SUPFAM" id="SSF53178">
    <property type="entry name" value="Peptidyl-tRNA hydrolase-like"/>
    <property type="match status" value="1"/>
</dbReference>
<organism evidence="7 8">
    <name type="scientific">Plectosphaerella cucumerina</name>
    <dbReference type="NCBI Taxonomy" id="40658"/>
    <lineage>
        <taxon>Eukaryota</taxon>
        <taxon>Fungi</taxon>
        <taxon>Dikarya</taxon>
        <taxon>Ascomycota</taxon>
        <taxon>Pezizomycotina</taxon>
        <taxon>Sordariomycetes</taxon>
        <taxon>Hypocreomycetidae</taxon>
        <taxon>Glomerellales</taxon>
        <taxon>Plectosphaerellaceae</taxon>
        <taxon>Plectosphaerella</taxon>
    </lineage>
</organism>
<dbReference type="InterPro" id="IPR036416">
    <property type="entry name" value="Pept_tRNA_hydro_sf"/>
</dbReference>
<protein>
    <recommendedName>
        <fullName evidence="1">peptidyl-tRNA hydrolase</fullName>
        <ecNumber evidence="1">3.1.1.29</ecNumber>
    </recommendedName>
</protein>
<keyword evidence="8" id="KW-1185">Reference proteome</keyword>
<feature type="region of interest" description="Disordered" evidence="6">
    <location>
        <begin position="203"/>
        <end position="222"/>
    </location>
</feature>
<dbReference type="EMBL" id="JAGPXD010000003">
    <property type="protein sequence ID" value="KAH7363281.1"/>
    <property type="molecule type" value="Genomic_DNA"/>
</dbReference>
<keyword evidence="4" id="KW-0694">RNA-binding</keyword>
<evidence type="ECO:0000256" key="4">
    <source>
        <dbReference type="ARBA" id="ARBA00022884"/>
    </source>
</evidence>
<keyword evidence="3 7" id="KW-0378">Hydrolase</keyword>
<evidence type="ECO:0000313" key="7">
    <source>
        <dbReference type="EMBL" id="KAH7363281.1"/>
    </source>
</evidence>
<dbReference type="InterPro" id="IPR001328">
    <property type="entry name" value="Pept_tRNA_hydro"/>
</dbReference>
<keyword evidence="2" id="KW-0820">tRNA-binding</keyword>
<name>A0A8K0X414_9PEZI</name>
<accession>A0A8K0X414</accession>
<evidence type="ECO:0000256" key="3">
    <source>
        <dbReference type="ARBA" id="ARBA00022801"/>
    </source>
</evidence>
<dbReference type="PROSITE" id="PS01196">
    <property type="entry name" value="PEPT_TRNA_HYDROL_2"/>
    <property type="match status" value="1"/>
</dbReference>
<gene>
    <name evidence="7" type="ORF">B0T11DRAFT_329269</name>
</gene>
<evidence type="ECO:0000256" key="2">
    <source>
        <dbReference type="ARBA" id="ARBA00022555"/>
    </source>
</evidence>
<evidence type="ECO:0000256" key="1">
    <source>
        <dbReference type="ARBA" id="ARBA00013260"/>
    </source>
</evidence>
<dbReference type="PANTHER" id="PTHR17224">
    <property type="entry name" value="PEPTIDYL-TRNA HYDROLASE"/>
    <property type="match status" value="1"/>
</dbReference>
<dbReference type="AlphaFoldDB" id="A0A8K0X414"/>
<evidence type="ECO:0000313" key="8">
    <source>
        <dbReference type="Proteomes" id="UP000813385"/>
    </source>
</evidence>
<dbReference type="Pfam" id="PF01195">
    <property type="entry name" value="Pept_tRNA_hydro"/>
    <property type="match status" value="1"/>
</dbReference>
<dbReference type="Gene3D" id="3.40.50.1470">
    <property type="entry name" value="Peptidyl-tRNA hydrolase"/>
    <property type="match status" value="1"/>
</dbReference>
<dbReference type="GO" id="GO:0004045">
    <property type="term" value="F:peptidyl-tRNA hydrolase activity"/>
    <property type="evidence" value="ECO:0007669"/>
    <property type="project" value="UniProtKB-EC"/>
</dbReference>
<proteinExistence type="inferred from homology"/>
<comment type="caution">
    <text evidence="7">The sequence shown here is derived from an EMBL/GenBank/DDBJ whole genome shotgun (WGS) entry which is preliminary data.</text>
</comment>
<dbReference type="InterPro" id="IPR018171">
    <property type="entry name" value="Pept_tRNA_hydro_CS"/>
</dbReference>
<reference evidence="7" key="1">
    <citation type="journal article" date="2021" name="Nat. Commun.">
        <title>Genetic determinants of endophytism in the Arabidopsis root mycobiome.</title>
        <authorList>
            <person name="Mesny F."/>
            <person name="Miyauchi S."/>
            <person name="Thiergart T."/>
            <person name="Pickel B."/>
            <person name="Atanasova L."/>
            <person name="Karlsson M."/>
            <person name="Huettel B."/>
            <person name="Barry K.W."/>
            <person name="Haridas S."/>
            <person name="Chen C."/>
            <person name="Bauer D."/>
            <person name="Andreopoulos W."/>
            <person name="Pangilinan J."/>
            <person name="LaButti K."/>
            <person name="Riley R."/>
            <person name="Lipzen A."/>
            <person name="Clum A."/>
            <person name="Drula E."/>
            <person name="Henrissat B."/>
            <person name="Kohler A."/>
            <person name="Grigoriev I.V."/>
            <person name="Martin F.M."/>
            <person name="Hacquard S."/>
        </authorList>
    </citation>
    <scope>NUCLEOTIDE SEQUENCE</scope>
    <source>
        <strain evidence="7">MPI-CAGE-AT-0016</strain>
    </source>
</reference>
<dbReference type="OrthoDB" id="1711136at2759"/>
<dbReference type="PANTHER" id="PTHR17224:SF1">
    <property type="entry name" value="PEPTIDYL-TRNA HYDROLASE"/>
    <property type="match status" value="1"/>
</dbReference>
<dbReference type="GO" id="GO:0000049">
    <property type="term" value="F:tRNA binding"/>
    <property type="evidence" value="ECO:0007669"/>
    <property type="project" value="UniProtKB-KW"/>
</dbReference>
<evidence type="ECO:0000256" key="6">
    <source>
        <dbReference type="SAM" id="MobiDB-lite"/>
    </source>
</evidence>
<dbReference type="Proteomes" id="UP000813385">
    <property type="component" value="Unassembled WGS sequence"/>
</dbReference>